<dbReference type="InterPro" id="IPR018957">
    <property type="entry name" value="Znf_C3HC4_RING-type"/>
</dbReference>
<evidence type="ECO:0000259" key="7">
    <source>
        <dbReference type="PROSITE" id="PS51382"/>
    </source>
</evidence>
<dbReference type="InterPro" id="IPR004331">
    <property type="entry name" value="SPX_dom"/>
</dbReference>
<dbReference type="GeneID" id="89979922"/>
<proteinExistence type="predicted"/>
<feature type="domain" description="SPX" evidence="7">
    <location>
        <begin position="1"/>
        <end position="342"/>
    </location>
</feature>
<dbReference type="InterPro" id="IPR001841">
    <property type="entry name" value="Znf_RING"/>
</dbReference>
<dbReference type="PROSITE" id="PS51382">
    <property type="entry name" value="SPX"/>
    <property type="match status" value="1"/>
</dbReference>
<evidence type="ECO:0000313" key="8">
    <source>
        <dbReference type="EMBL" id="KAK5057771.1"/>
    </source>
</evidence>
<feature type="compositionally biased region" description="Basic and acidic residues" evidence="5">
    <location>
        <begin position="139"/>
        <end position="156"/>
    </location>
</feature>
<dbReference type="PROSITE" id="PS00518">
    <property type="entry name" value="ZF_RING_1"/>
    <property type="match status" value="1"/>
</dbReference>
<feature type="region of interest" description="Disordered" evidence="5">
    <location>
        <begin position="117"/>
        <end position="164"/>
    </location>
</feature>
<evidence type="ECO:0008006" key="10">
    <source>
        <dbReference type="Google" id="ProtNLM"/>
    </source>
</evidence>
<organism evidence="8 9">
    <name type="scientific">Exophiala bonariae</name>
    <dbReference type="NCBI Taxonomy" id="1690606"/>
    <lineage>
        <taxon>Eukaryota</taxon>
        <taxon>Fungi</taxon>
        <taxon>Dikarya</taxon>
        <taxon>Ascomycota</taxon>
        <taxon>Pezizomycotina</taxon>
        <taxon>Eurotiomycetes</taxon>
        <taxon>Chaetothyriomycetidae</taxon>
        <taxon>Chaetothyriales</taxon>
        <taxon>Herpotrichiellaceae</taxon>
        <taxon>Exophiala</taxon>
    </lineage>
</organism>
<dbReference type="SUPFAM" id="SSF57850">
    <property type="entry name" value="RING/U-box"/>
    <property type="match status" value="1"/>
</dbReference>
<evidence type="ECO:0000256" key="4">
    <source>
        <dbReference type="PROSITE-ProRule" id="PRU00175"/>
    </source>
</evidence>
<protein>
    <recommendedName>
        <fullName evidence="10">RING-type domain-containing protein</fullName>
    </recommendedName>
</protein>
<accession>A0AAV9NJD6</accession>
<dbReference type="Pfam" id="PF03105">
    <property type="entry name" value="SPX"/>
    <property type="match status" value="1"/>
</dbReference>
<keyword evidence="2 4" id="KW-0863">Zinc-finger</keyword>
<evidence type="ECO:0000256" key="3">
    <source>
        <dbReference type="ARBA" id="ARBA00022833"/>
    </source>
</evidence>
<dbReference type="PROSITE" id="PS50089">
    <property type="entry name" value="ZF_RING_2"/>
    <property type="match status" value="1"/>
</dbReference>
<evidence type="ECO:0000256" key="1">
    <source>
        <dbReference type="ARBA" id="ARBA00022723"/>
    </source>
</evidence>
<evidence type="ECO:0000313" key="9">
    <source>
        <dbReference type="Proteomes" id="UP001358417"/>
    </source>
</evidence>
<dbReference type="PANTHER" id="PTHR23327:SF51">
    <property type="entry name" value="TRANSCRIPTIONAL REGULATOR OF YEAST FORM ADHERENCE 3"/>
    <property type="match status" value="1"/>
</dbReference>
<keyword evidence="1" id="KW-0479">Metal-binding</keyword>
<dbReference type="GO" id="GO:0008270">
    <property type="term" value="F:zinc ion binding"/>
    <property type="evidence" value="ECO:0007669"/>
    <property type="project" value="UniProtKB-KW"/>
</dbReference>
<dbReference type="Pfam" id="PF00097">
    <property type="entry name" value="zf-C3HC4"/>
    <property type="match status" value="1"/>
</dbReference>
<reference evidence="8 9" key="1">
    <citation type="submission" date="2023-08" db="EMBL/GenBank/DDBJ databases">
        <title>Black Yeasts Isolated from many extreme environments.</title>
        <authorList>
            <person name="Coleine C."/>
            <person name="Stajich J.E."/>
            <person name="Selbmann L."/>
        </authorList>
    </citation>
    <scope>NUCLEOTIDE SEQUENCE [LARGE SCALE GENOMIC DNA]</scope>
    <source>
        <strain evidence="8 9">CCFEE 5792</strain>
    </source>
</reference>
<dbReference type="AlphaFoldDB" id="A0AAV9NJD6"/>
<dbReference type="RefSeq" id="XP_064708889.1">
    <property type="nucleotide sequence ID" value="XM_064855300.1"/>
</dbReference>
<keyword evidence="9" id="KW-1185">Reference proteome</keyword>
<dbReference type="SMART" id="SM00184">
    <property type="entry name" value="RING"/>
    <property type="match status" value="1"/>
</dbReference>
<name>A0AAV9NJD6_9EURO</name>
<feature type="domain" description="RING-type" evidence="6">
    <location>
        <begin position="378"/>
        <end position="417"/>
    </location>
</feature>
<sequence>MKFGQDFQAALARDEYPQQWIDSAISYKKLKKCIKRVQEELQSLGLDKGILDELWQHVDIGPNNGEVSAADTRLHYSMDGASEVKFTPKLTIAIDPTDGSPVDAWLSSNTRRVLRELAKSSHTTSDSSSSRSNSVVGRSEVRGSLSHDKAEPRADLPADPDCPSEIQQNERAQHLETIEVPLTSDSEFFQILRRELADLDSLQQSERERMEKEIIKLGHELRDLKSNKSKKSRQEIEVWRRIFELYSDAEVFLSSHEADAGSRDYTHAQQHFQHFSKALQAQQNGVLKLSKPVAESLGRFLNINIKLLRLMKFQDINRTALAKIMKKFDKRTALHAQSSIQSSLITTPYLAQNLARATCFTISEEILTVIPQLNDYLCPICFSISWKPVRLRCNHIFCIRCMIVLQRQEKTHCPLCREEVVMEANADDVDREMMKFLKSNFRADVKQKQKDNELAAGIDRWGAQYESSQKCIIM</sequence>
<dbReference type="Gene3D" id="3.30.40.10">
    <property type="entry name" value="Zinc/RING finger domain, C3HC4 (zinc finger)"/>
    <property type="match status" value="1"/>
</dbReference>
<keyword evidence="3" id="KW-0862">Zinc</keyword>
<dbReference type="EMBL" id="JAVRRD010000006">
    <property type="protein sequence ID" value="KAK5057771.1"/>
    <property type="molecule type" value="Genomic_DNA"/>
</dbReference>
<dbReference type="InterPro" id="IPR013083">
    <property type="entry name" value="Znf_RING/FYVE/PHD"/>
</dbReference>
<evidence type="ECO:0000256" key="5">
    <source>
        <dbReference type="SAM" id="MobiDB-lite"/>
    </source>
</evidence>
<evidence type="ECO:0000259" key="6">
    <source>
        <dbReference type="PROSITE" id="PS50089"/>
    </source>
</evidence>
<evidence type="ECO:0000256" key="2">
    <source>
        <dbReference type="ARBA" id="ARBA00022771"/>
    </source>
</evidence>
<dbReference type="InterPro" id="IPR017907">
    <property type="entry name" value="Znf_RING_CS"/>
</dbReference>
<feature type="compositionally biased region" description="Low complexity" evidence="5">
    <location>
        <begin position="120"/>
        <end position="138"/>
    </location>
</feature>
<dbReference type="PANTHER" id="PTHR23327">
    <property type="entry name" value="RING FINGER PROTEIN 127"/>
    <property type="match status" value="1"/>
</dbReference>
<comment type="caution">
    <text evidence="8">The sequence shown here is derived from an EMBL/GenBank/DDBJ whole genome shotgun (WGS) entry which is preliminary data.</text>
</comment>
<gene>
    <name evidence="8" type="ORF">LTR84_011772</name>
</gene>
<dbReference type="Proteomes" id="UP001358417">
    <property type="component" value="Unassembled WGS sequence"/>
</dbReference>